<feature type="region of interest" description="Disordered" evidence="1">
    <location>
        <begin position="135"/>
        <end position="180"/>
    </location>
</feature>
<sequence length="180" mass="19213">METNLPLCEVEQRAKNGAKPSRDIVKSIVSLEDTHETPVTPDIDQIQTSQSCDESGAKPVLSAENRDNLAGESEKETKVTSGAGEEQGDFVDKLVLSQDDQASSLGITTEENPAQGKTKIIPTCDATSLNIQRGGMETIDSEGQEKTPGDLSPTRMMRMDSAPAGPRAKAEGADEEILLL</sequence>
<proteinExistence type="predicted"/>
<reference evidence="2 3" key="1">
    <citation type="journal article" date="2023" name="Sci. Data">
        <title>Genome assembly of the Korean intertidal mud-creeper Batillaria attramentaria.</title>
        <authorList>
            <person name="Patra A.K."/>
            <person name="Ho P.T."/>
            <person name="Jun S."/>
            <person name="Lee S.J."/>
            <person name="Kim Y."/>
            <person name="Won Y.J."/>
        </authorList>
    </citation>
    <scope>NUCLEOTIDE SEQUENCE [LARGE SCALE GENOMIC DNA]</scope>
    <source>
        <strain evidence="2">Wonlab-2016</strain>
    </source>
</reference>
<evidence type="ECO:0000313" key="2">
    <source>
        <dbReference type="EMBL" id="KAK7477831.1"/>
    </source>
</evidence>
<feature type="compositionally biased region" description="Basic and acidic residues" evidence="1">
    <location>
        <begin position="64"/>
        <end position="78"/>
    </location>
</feature>
<dbReference type="AlphaFoldDB" id="A0ABD0JRU6"/>
<comment type="caution">
    <text evidence="2">The sequence shown here is derived from an EMBL/GenBank/DDBJ whole genome shotgun (WGS) entry which is preliminary data.</text>
</comment>
<evidence type="ECO:0000313" key="3">
    <source>
        <dbReference type="Proteomes" id="UP001519460"/>
    </source>
</evidence>
<keyword evidence="3" id="KW-1185">Reference proteome</keyword>
<feature type="region of interest" description="Disordered" evidence="1">
    <location>
        <begin position="32"/>
        <end position="89"/>
    </location>
</feature>
<gene>
    <name evidence="2" type="ORF">BaRGS_00030909</name>
</gene>
<accession>A0ABD0JRU6</accession>
<protein>
    <submittedName>
        <fullName evidence="2">Uncharacterized protein</fullName>
    </submittedName>
</protein>
<organism evidence="2 3">
    <name type="scientific">Batillaria attramentaria</name>
    <dbReference type="NCBI Taxonomy" id="370345"/>
    <lineage>
        <taxon>Eukaryota</taxon>
        <taxon>Metazoa</taxon>
        <taxon>Spiralia</taxon>
        <taxon>Lophotrochozoa</taxon>
        <taxon>Mollusca</taxon>
        <taxon>Gastropoda</taxon>
        <taxon>Caenogastropoda</taxon>
        <taxon>Sorbeoconcha</taxon>
        <taxon>Cerithioidea</taxon>
        <taxon>Batillariidae</taxon>
        <taxon>Batillaria</taxon>
    </lineage>
</organism>
<name>A0ABD0JRU6_9CAEN</name>
<dbReference type="EMBL" id="JACVVK020000340">
    <property type="protein sequence ID" value="KAK7477831.1"/>
    <property type="molecule type" value="Genomic_DNA"/>
</dbReference>
<dbReference type="Proteomes" id="UP001519460">
    <property type="component" value="Unassembled WGS sequence"/>
</dbReference>
<evidence type="ECO:0000256" key="1">
    <source>
        <dbReference type="SAM" id="MobiDB-lite"/>
    </source>
</evidence>